<dbReference type="Pfam" id="PF00394">
    <property type="entry name" value="Cu-oxidase"/>
    <property type="match status" value="1"/>
</dbReference>
<proteinExistence type="predicted"/>
<dbReference type="InterPro" id="IPR045087">
    <property type="entry name" value="Cu-oxidase_fam"/>
</dbReference>
<dbReference type="RefSeq" id="WP_407339095.1">
    <property type="nucleotide sequence ID" value="NZ_CP136862.1"/>
</dbReference>
<keyword evidence="3" id="KW-0186">Copper</keyword>
<dbReference type="InterPro" id="IPR033138">
    <property type="entry name" value="Cu_oxidase_CS"/>
</dbReference>
<accession>A0ABZ0HRV0</accession>
<evidence type="ECO:0000313" key="7">
    <source>
        <dbReference type="EMBL" id="WOJ89650.1"/>
    </source>
</evidence>
<dbReference type="CDD" id="cd13865">
    <property type="entry name" value="CuRO_1_LCC_like_3"/>
    <property type="match status" value="1"/>
</dbReference>
<dbReference type="CDD" id="cd13896">
    <property type="entry name" value="CuRO_3_CopA"/>
    <property type="match status" value="1"/>
</dbReference>
<dbReference type="InterPro" id="IPR011706">
    <property type="entry name" value="Cu-oxidase_C"/>
</dbReference>
<feature type="domain" description="Plastocyanin-like" evidence="5">
    <location>
        <begin position="359"/>
        <end position="472"/>
    </location>
</feature>
<dbReference type="Pfam" id="PF07731">
    <property type="entry name" value="Cu-oxidase_2"/>
    <property type="match status" value="1"/>
</dbReference>
<dbReference type="PANTHER" id="PTHR11709">
    <property type="entry name" value="MULTI-COPPER OXIDASE"/>
    <property type="match status" value="1"/>
</dbReference>
<dbReference type="PANTHER" id="PTHR11709:SF394">
    <property type="entry name" value="FI03373P-RELATED"/>
    <property type="match status" value="1"/>
</dbReference>
<dbReference type="Gene3D" id="2.60.40.420">
    <property type="entry name" value="Cupredoxins - blue copper proteins"/>
    <property type="match status" value="3"/>
</dbReference>
<name>A0ABZ0HRV0_9HYPH</name>
<dbReference type="PROSITE" id="PS00079">
    <property type="entry name" value="MULTICOPPER_OXIDASE1"/>
    <property type="match status" value="1"/>
</dbReference>
<dbReference type="InterPro" id="IPR008972">
    <property type="entry name" value="Cupredoxin"/>
</dbReference>
<dbReference type="SUPFAM" id="SSF49503">
    <property type="entry name" value="Cupredoxins"/>
    <property type="match status" value="3"/>
</dbReference>
<reference evidence="7 8" key="1">
    <citation type="submission" date="2023-10" db="EMBL/GenBank/DDBJ databases">
        <title>Novel methanotroph of the genus Methylocapsa from a subarctic wetland.</title>
        <authorList>
            <person name="Belova S.E."/>
            <person name="Oshkin I.Y."/>
            <person name="Miroshnikov K."/>
            <person name="Dedysh S.N."/>
        </authorList>
    </citation>
    <scope>NUCLEOTIDE SEQUENCE [LARGE SCALE GENOMIC DNA]</scope>
    <source>
        <strain evidence="7 8">RX1</strain>
    </source>
</reference>
<sequence>MLSRRSFLGGSLAAGIAPFTRAQAIESSPTVLRLERRSIEVNGKSASVLGIRQPNGQFGIATEIGKPFHVRVENRLSEPSLIHWHGLTPPWRQDGVPGVSAPPIPAGGSADYDFPLTFGGTYWMHSHEGLQEQVLLAAPLIIHGGADRADEQDIVLMLADFSFTPPEEIFKRLRNGGGMAAMNGAAKSPAMMGANPGMAMPKAAAKPDLNDVKYDAFLANERTLADPEVVKVEPGRSALLRVINSSSMSAFHIDLGQLKGDLIAVDGHRITPLKGRSFPIAVSQRLDIRLAIPRRAAAYPVLARLEGERRQTGLILVAGRGHVRRAPELADAASPPLTLELESRLRAAEPLKAREADRSHTLNLTGEMAGYRWSINGVEWTEETPPLPVAEGERVELIFVNKTAMPHPMHLHGHVFQVVAINGNRFAGAMRDSLLVPPETSVTVAFDANNPGWWAVHCHLLYHLAAGMFTTIRYV</sequence>
<keyword evidence="1" id="KW-0479">Metal-binding</keyword>
<dbReference type="Pfam" id="PF07732">
    <property type="entry name" value="Cu-oxidase_3"/>
    <property type="match status" value="1"/>
</dbReference>
<dbReference type="EMBL" id="CP136862">
    <property type="protein sequence ID" value="WOJ89650.1"/>
    <property type="molecule type" value="Genomic_DNA"/>
</dbReference>
<evidence type="ECO:0000256" key="3">
    <source>
        <dbReference type="ARBA" id="ARBA00023008"/>
    </source>
</evidence>
<keyword evidence="2" id="KW-0560">Oxidoreductase</keyword>
<keyword evidence="8" id="KW-1185">Reference proteome</keyword>
<evidence type="ECO:0000256" key="2">
    <source>
        <dbReference type="ARBA" id="ARBA00023002"/>
    </source>
</evidence>
<evidence type="ECO:0000313" key="8">
    <source>
        <dbReference type="Proteomes" id="UP001626536"/>
    </source>
</evidence>
<dbReference type="Proteomes" id="UP001626536">
    <property type="component" value="Chromosome"/>
</dbReference>
<dbReference type="InterPro" id="IPR034279">
    <property type="entry name" value="CuRO_3_CopA"/>
</dbReference>
<dbReference type="PROSITE" id="PS00080">
    <property type="entry name" value="MULTICOPPER_OXIDASE2"/>
    <property type="match status" value="1"/>
</dbReference>
<dbReference type="InterPro" id="IPR001117">
    <property type="entry name" value="Cu-oxidase_2nd"/>
</dbReference>
<dbReference type="InterPro" id="IPR006311">
    <property type="entry name" value="TAT_signal"/>
</dbReference>
<protein>
    <submittedName>
        <fullName evidence="7">Multicopper oxidase domain-containing protein</fullName>
    </submittedName>
</protein>
<dbReference type="InterPro" id="IPR011707">
    <property type="entry name" value="Cu-oxidase-like_N"/>
</dbReference>
<dbReference type="InterPro" id="IPR002355">
    <property type="entry name" value="Cu_oxidase_Cu_BS"/>
</dbReference>
<evidence type="ECO:0000256" key="1">
    <source>
        <dbReference type="ARBA" id="ARBA00022723"/>
    </source>
</evidence>
<gene>
    <name evidence="7" type="ORF">RZS28_17995</name>
</gene>
<evidence type="ECO:0000259" key="6">
    <source>
        <dbReference type="Pfam" id="PF07732"/>
    </source>
</evidence>
<evidence type="ECO:0000259" key="4">
    <source>
        <dbReference type="Pfam" id="PF00394"/>
    </source>
</evidence>
<organism evidence="7 8">
    <name type="scientific">Methylocapsa polymorpha</name>
    <dbReference type="NCBI Taxonomy" id="3080828"/>
    <lineage>
        <taxon>Bacteria</taxon>
        <taxon>Pseudomonadati</taxon>
        <taxon>Pseudomonadota</taxon>
        <taxon>Alphaproteobacteria</taxon>
        <taxon>Hyphomicrobiales</taxon>
        <taxon>Beijerinckiaceae</taxon>
        <taxon>Methylocapsa</taxon>
    </lineage>
</organism>
<dbReference type="PROSITE" id="PS51318">
    <property type="entry name" value="TAT"/>
    <property type="match status" value="1"/>
</dbReference>
<feature type="domain" description="Plastocyanin-like" evidence="4">
    <location>
        <begin position="213"/>
        <end position="306"/>
    </location>
</feature>
<feature type="domain" description="Plastocyanin-like" evidence="6">
    <location>
        <begin position="60"/>
        <end position="144"/>
    </location>
</feature>
<evidence type="ECO:0000259" key="5">
    <source>
        <dbReference type="Pfam" id="PF07731"/>
    </source>
</evidence>